<keyword evidence="5" id="KW-1185">Reference proteome</keyword>
<accession>A0A392QTG7</accession>
<keyword evidence="1" id="KW-0862">Zinc</keyword>
<dbReference type="PROSITE" id="PS50158">
    <property type="entry name" value="ZF_CCHC"/>
    <property type="match status" value="1"/>
</dbReference>
<dbReference type="EMBL" id="LXQA010155537">
    <property type="protein sequence ID" value="MCI26826.1"/>
    <property type="molecule type" value="Genomic_DNA"/>
</dbReference>
<comment type="caution">
    <text evidence="4">The sequence shown here is derived from an EMBL/GenBank/DDBJ whole genome shotgun (WGS) entry which is preliminary data.</text>
</comment>
<dbReference type="GO" id="GO:0008270">
    <property type="term" value="F:zinc ion binding"/>
    <property type="evidence" value="ECO:0007669"/>
    <property type="project" value="UniProtKB-KW"/>
</dbReference>
<evidence type="ECO:0000259" key="3">
    <source>
        <dbReference type="PROSITE" id="PS50158"/>
    </source>
</evidence>
<dbReference type="Gene3D" id="4.10.60.10">
    <property type="entry name" value="Zinc finger, CCHC-type"/>
    <property type="match status" value="1"/>
</dbReference>
<feature type="compositionally biased region" description="Basic and acidic residues" evidence="2">
    <location>
        <begin position="52"/>
        <end position="68"/>
    </location>
</feature>
<dbReference type="SUPFAM" id="SSF57756">
    <property type="entry name" value="Retrovirus zinc finger-like domains"/>
    <property type="match status" value="1"/>
</dbReference>
<evidence type="ECO:0000256" key="1">
    <source>
        <dbReference type="PROSITE-ProRule" id="PRU00047"/>
    </source>
</evidence>
<name>A0A392QTG7_9FABA</name>
<dbReference type="GO" id="GO:0003676">
    <property type="term" value="F:nucleic acid binding"/>
    <property type="evidence" value="ECO:0007669"/>
    <property type="project" value="InterPro"/>
</dbReference>
<feature type="non-terminal residue" evidence="4">
    <location>
        <position position="1"/>
    </location>
</feature>
<dbReference type="Pfam" id="PF00098">
    <property type="entry name" value="zf-CCHC"/>
    <property type="match status" value="1"/>
</dbReference>
<dbReference type="InterPro" id="IPR001878">
    <property type="entry name" value="Znf_CCHC"/>
</dbReference>
<evidence type="ECO:0000313" key="5">
    <source>
        <dbReference type="Proteomes" id="UP000265520"/>
    </source>
</evidence>
<evidence type="ECO:0000313" key="4">
    <source>
        <dbReference type="EMBL" id="MCI26826.1"/>
    </source>
</evidence>
<evidence type="ECO:0000256" key="2">
    <source>
        <dbReference type="SAM" id="MobiDB-lite"/>
    </source>
</evidence>
<reference evidence="4 5" key="1">
    <citation type="journal article" date="2018" name="Front. Plant Sci.">
        <title>Red Clover (Trifolium pratense) and Zigzag Clover (T. medium) - A Picture of Genomic Similarities and Differences.</title>
        <authorList>
            <person name="Dluhosova J."/>
            <person name="Istvanek J."/>
            <person name="Nedelnik J."/>
            <person name="Repkova J."/>
        </authorList>
    </citation>
    <scope>NUCLEOTIDE SEQUENCE [LARGE SCALE GENOMIC DNA]</scope>
    <source>
        <strain evidence="5">cv. 10/8</strain>
        <tissue evidence="4">Leaf</tissue>
    </source>
</reference>
<feature type="region of interest" description="Disordered" evidence="2">
    <location>
        <begin position="52"/>
        <end position="86"/>
    </location>
</feature>
<keyword evidence="1" id="KW-0863">Zinc-finger</keyword>
<feature type="compositionally biased region" description="Basic residues" evidence="2">
    <location>
        <begin position="69"/>
        <end position="78"/>
    </location>
</feature>
<keyword evidence="1" id="KW-0479">Metal-binding</keyword>
<protein>
    <submittedName>
        <fullName evidence="4">Cytochrome P450</fullName>
    </submittedName>
</protein>
<feature type="domain" description="CCHC-type" evidence="3">
    <location>
        <begin position="88"/>
        <end position="103"/>
    </location>
</feature>
<proteinExistence type="predicted"/>
<organism evidence="4 5">
    <name type="scientific">Trifolium medium</name>
    <dbReference type="NCBI Taxonomy" id="97028"/>
    <lineage>
        <taxon>Eukaryota</taxon>
        <taxon>Viridiplantae</taxon>
        <taxon>Streptophyta</taxon>
        <taxon>Embryophyta</taxon>
        <taxon>Tracheophyta</taxon>
        <taxon>Spermatophyta</taxon>
        <taxon>Magnoliopsida</taxon>
        <taxon>eudicotyledons</taxon>
        <taxon>Gunneridae</taxon>
        <taxon>Pentapetalae</taxon>
        <taxon>rosids</taxon>
        <taxon>fabids</taxon>
        <taxon>Fabales</taxon>
        <taxon>Fabaceae</taxon>
        <taxon>Papilionoideae</taxon>
        <taxon>50 kb inversion clade</taxon>
        <taxon>NPAAA clade</taxon>
        <taxon>Hologalegina</taxon>
        <taxon>IRL clade</taxon>
        <taxon>Trifolieae</taxon>
        <taxon>Trifolium</taxon>
    </lineage>
</organism>
<dbReference type="Proteomes" id="UP000265520">
    <property type="component" value="Unassembled WGS sequence"/>
</dbReference>
<dbReference type="AlphaFoldDB" id="A0A392QTG7"/>
<dbReference type="InterPro" id="IPR036875">
    <property type="entry name" value="Znf_CCHC_sf"/>
</dbReference>
<sequence>FHLLCALTRTLENFKDALLYGKECIITLDEVQSALRTKELAKLRDLKVDDSGEGLNVERGRSENEVKGNGKKHGSKSRPKSDSGGKFKCYHCHELDHFKKDCPHRRGGGSSSAQIAVCEEEGYESAGALIVTSWEQ</sequence>